<dbReference type="GO" id="GO:0016791">
    <property type="term" value="F:phosphatase activity"/>
    <property type="evidence" value="ECO:0007669"/>
    <property type="project" value="UniProtKB-ARBA"/>
</dbReference>
<accession>A0A0B3W124</accession>
<dbReference type="InterPro" id="IPR023214">
    <property type="entry name" value="HAD_sf"/>
</dbReference>
<dbReference type="InterPro" id="IPR036412">
    <property type="entry name" value="HAD-like_sf"/>
</dbReference>
<reference evidence="1 2" key="1">
    <citation type="submission" date="2014-12" db="EMBL/GenBank/DDBJ databases">
        <title>Draft genome sequence of Terrisporobacter sp. 08-306576, isolated from the blood culture of a bacteremia patient.</title>
        <authorList>
            <person name="Lund L.C."/>
            <person name="Sydenham T.V."/>
            <person name="Hogh S.V."/>
            <person name="Skov M.N."/>
            <person name="Kemp M."/>
            <person name="Justesen U.S."/>
        </authorList>
    </citation>
    <scope>NUCLEOTIDE SEQUENCE [LARGE SCALE GENOMIC DNA]</scope>
    <source>
        <strain evidence="1 2">08-306576</strain>
    </source>
</reference>
<dbReference type="InterPro" id="IPR006379">
    <property type="entry name" value="HAD-SF_hydro_IIB"/>
</dbReference>
<dbReference type="NCBIfam" id="TIGR01484">
    <property type="entry name" value="HAD-SF-IIB"/>
    <property type="match status" value="1"/>
</dbReference>
<dbReference type="AlphaFoldDB" id="A0A0B3W124"/>
<name>A0A0B3W124_9FIRM</name>
<dbReference type="EMBL" id="JWHR01000131">
    <property type="protein sequence ID" value="KHS55992.1"/>
    <property type="molecule type" value="Genomic_DNA"/>
</dbReference>
<dbReference type="PROSITE" id="PS01229">
    <property type="entry name" value="COF_2"/>
    <property type="match status" value="1"/>
</dbReference>
<organism evidence="1 2">
    <name type="scientific">Terrisporobacter othiniensis</name>
    <dbReference type="NCBI Taxonomy" id="1577792"/>
    <lineage>
        <taxon>Bacteria</taxon>
        <taxon>Bacillati</taxon>
        <taxon>Bacillota</taxon>
        <taxon>Clostridia</taxon>
        <taxon>Peptostreptococcales</taxon>
        <taxon>Peptostreptococcaceae</taxon>
        <taxon>Terrisporobacter</taxon>
    </lineage>
</organism>
<dbReference type="SFLD" id="SFLDG01140">
    <property type="entry name" value="C2.B:_Phosphomannomutase_and_P"/>
    <property type="match status" value="1"/>
</dbReference>
<dbReference type="STRING" id="1577792.QX51_16325"/>
<gene>
    <name evidence="1" type="ORF">QX51_16325</name>
</gene>
<dbReference type="PANTHER" id="PTHR10000">
    <property type="entry name" value="PHOSPHOSERINE PHOSPHATASE"/>
    <property type="match status" value="1"/>
</dbReference>
<comment type="caution">
    <text evidence="1">The sequence shown here is derived from an EMBL/GenBank/DDBJ whole genome shotgun (WGS) entry which is preliminary data.</text>
</comment>
<dbReference type="InterPro" id="IPR000150">
    <property type="entry name" value="Cof"/>
</dbReference>
<evidence type="ECO:0000313" key="2">
    <source>
        <dbReference type="Proteomes" id="UP000031189"/>
    </source>
</evidence>
<keyword evidence="2" id="KW-1185">Reference proteome</keyword>
<proteinExistence type="predicted"/>
<dbReference type="SFLD" id="SFLDS00003">
    <property type="entry name" value="Haloacid_Dehalogenase"/>
    <property type="match status" value="1"/>
</dbReference>
<dbReference type="NCBIfam" id="TIGR00099">
    <property type="entry name" value="Cof-subfamily"/>
    <property type="match status" value="1"/>
</dbReference>
<sequence length="265" mass="30350">MKRIAFFDIDGTLIDSMKGIKDISPGVKQAIKNIQKNGDYAFIATGRPYAFLPKSILEFGFDGFILANGAHIIINNETIHSDSIDKEFIKYLVDELESNNIEYVLQGEKHCYMKKHFKNFHDYLDKIEVPKNYIKDDYKCEEIDIYKVEMLCKDDAMENLCISLISKNKQCDYFSSINKRAIEVYIKKNTKSKAILRVINYLNIPIENTYAFGDGKNDIDMLREVRCGIAMGNASDDVKKISNYVTDTVSNDGVVLGIMERIIKN</sequence>
<dbReference type="Proteomes" id="UP000031189">
    <property type="component" value="Unassembled WGS sequence"/>
</dbReference>
<dbReference type="Pfam" id="PF08282">
    <property type="entry name" value="Hydrolase_3"/>
    <property type="match status" value="1"/>
</dbReference>
<dbReference type="Gene3D" id="3.40.50.1000">
    <property type="entry name" value="HAD superfamily/HAD-like"/>
    <property type="match status" value="1"/>
</dbReference>
<evidence type="ECO:0000313" key="1">
    <source>
        <dbReference type="EMBL" id="KHS55992.1"/>
    </source>
</evidence>
<dbReference type="GO" id="GO:0005829">
    <property type="term" value="C:cytosol"/>
    <property type="evidence" value="ECO:0007669"/>
    <property type="project" value="TreeGrafter"/>
</dbReference>
<dbReference type="RefSeq" id="WP_039680967.1">
    <property type="nucleotide sequence ID" value="NZ_JAXECK010000009.1"/>
</dbReference>
<dbReference type="PANTHER" id="PTHR10000:SF25">
    <property type="entry name" value="PHOSPHATASE YKRA-RELATED"/>
    <property type="match status" value="1"/>
</dbReference>
<dbReference type="Gene3D" id="3.30.1240.10">
    <property type="match status" value="1"/>
</dbReference>
<protein>
    <submittedName>
        <fullName evidence="1">Haloacid dehalogenase</fullName>
    </submittedName>
</protein>
<dbReference type="OrthoDB" id="9810101at2"/>
<dbReference type="SUPFAM" id="SSF56784">
    <property type="entry name" value="HAD-like"/>
    <property type="match status" value="1"/>
</dbReference>
<dbReference type="GO" id="GO:0000287">
    <property type="term" value="F:magnesium ion binding"/>
    <property type="evidence" value="ECO:0007669"/>
    <property type="project" value="TreeGrafter"/>
</dbReference>